<dbReference type="EMBL" id="AATS01000025">
    <property type="protein sequence ID" value="EAU53402.1"/>
    <property type="molecule type" value="Genomic_DNA"/>
</dbReference>
<feature type="domain" description="Spermatogenesis-associated protein 20-like TRX" evidence="1">
    <location>
        <begin position="17"/>
        <end position="177"/>
    </location>
</feature>
<evidence type="ECO:0000313" key="3">
    <source>
        <dbReference type="Proteomes" id="UP000005297"/>
    </source>
</evidence>
<dbReference type="Gene3D" id="1.50.10.10">
    <property type="match status" value="2"/>
</dbReference>
<dbReference type="STRING" id="314344.AL013_08340"/>
<keyword evidence="3" id="KW-1185">Reference proteome</keyword>
<evidence type="ECO:0000259" key="1">
    <source>
        <dbReference type="Pfam" id="PF03190"/>
    </source>
</evidence>
<reference evidence="2 3" key="1">
    <citation type="submission" date="2006-09" db="EMBL/GenBank/DDBJ databases">
        <authorList>
            <person name="Emerson D."/>
            <person name="Ferriera S."/>
            <person name="Johnson J."/>
            <person name="Kravitz S."/>
            <person name="Halpern A."/>
            <person name="Remington K."/>
            <person name="Beeson K."/>
            <person name="Tran B."/>
            <person name="Rogers Y.-H."/>
            <person name="Friedman R."/>
            <person name="Venter J.C."/>
        </authorList>
    </citation>
    <scope>NUCLEOTIDE SEQUENCE [LARGE SCALE GENOMIC DNA]</scope>
    <source>
        <strain evidence="2 3">PV-1</strain>
    </source>
</reference>
<dbReference type="InterPro" id="IPR036249">
    <property type="entry name" value="Thioredoxin-like_sf"/>
</dbReference>
<dbReference type="eggNOG" id="COG1331">
    <property type="taxonomic scope" value="Bacteria"/>
</dbReference>
<dbReference type="RefSeq" id="WP_009849964.1">
    <property type="nucleotide sequence ID" value="NZ_DS022294.1"/>
</dbReference>
<dbReference type="InterPro" id="IPR024705">
    <property type="entry name" value="Ssp411"/>
</dbReference>
<dbReference type="HOGENOM" id="CLU_014051_4_1_0"/>
<dbReference type="Gene3D" id="3.40.30.10">
    <property type="entry name" value="Glutaredoxin"/>
    <property type="match status" value="1"/>
</dbReference>
<dbReference type="InParanoid" id="Q0EVV4"/>
<name>Q0EVV4_9PROT</name>
<dbReference type="InterPro" id="IPR008928">
    <property type="entry name" value="6-hairpin_glycosidase_sf"/>
</dbReference>
<gene>
    <name evidence="2" type="ORF">SPV1_12250</name>
</gene>
<dbReference type="InterPro" id="IPR004879">
    <property type="entry name" value="Ssp411-like_TRX"/>
</dbReference>
<dbReference type="SUPFAM" id="SSF48208">
    <property type="entry name" value="Six-hairpin glycosidases"/>
    <property type="match status" value="1"/>
</dbReference>
<comment type="caution">
    <text evidence="2">The sequence shown here is derived from an EMBL/GenBank/DDBJ whole genome shotgun (WGS) entry which is preliminary data.</text>
</comment>
<dbReference type="PANTHER" id="PTHR42899:SF1">
    <property type="entry name" value="SPERMATOGENESIS-ASSOCIATED PROTEIN 20"/>
    <property type="match status" value="1"/>
</dbReference>
<dbReference type="AlphaFoldDB" id="Q0EVV4"/>
<evidence type="ECO:0000313" key="2">
    <source>
        <dbReference type="EMBL" id="EAU53402.1"/>
    </source>
</evidence>
<dbReference type="SUPFAM" id="SSF52833">
    <property type="entry name" value="Thioredoxin-like"/>
    <property type="match status" value="1"/>
</dbReference>
<organism evidence="2 3">
    <name type="scientific">Mariprofundus ferrooxydans PV-1</name>
    <dbReference type="NCBI Taxonomy" id="314345"/>
    <lineage>
        <taxon>Bacteria</taxon>
        <taxon>Pseudomonadati</taxon>
        <taxon>Pseudomonadota</taxon>
        <taxon>Candidatius Mariprofundia</taxon>
        <taxon>Mariprofundales</taxon>
        <taxon>Mariprofundaceae</taxon>
        <taxon>Mariprofundus</taxon>
    </lineage>
</organism>
<dbReference type="GO" id="GO:0005975">
    <property type="term" value="P:carbohydrate metabolic process"/>
    <property type="evidence" value="ECO:0007669"/>
    <property type="project" value="InterPro"/>
</dbReference>
<dbReference type="PANTHER" id="PTHR42899">
    <property type="entry name" value="SPERMATOGENESIS-ASSOCIATED PROTEIN 20"/>
    <property type="match status" value="1"/>
</dbReference>
<dbReference type="PIRSF" id="PIRSF006402">
    <property type="entry name" value="UCP006402_thioredoxin"/>
    <property type="match status" value="1"/>
</dbReference>
<dbReference type="InterPro" id="IPR012341">
    <property type="entry name" value="6hp_glycosidase-like_sf"/>
</dbReference>
<dbReference type="CDD" id="cd02955">
    <property type="entry name" value="SSP411"/>
    <property type="match status" value="1"/>
</dbReference>
<proteinExistence type="predicted"/>
<accession>Q0EVV4</accession>
<protein>
    <recommendedName>
        <fullName evidence="1">Spermatogenesis-associated protein 20-like TRX domain-containing protein</fullName>
    </recommendedName>
</protein>
<sequence>MPLVRGEESAVVTEKSNALIHESSPYLLQHAHNPVNWLPWGEEAFALARMQDKPIFLSIGYSTCHWCHVMEHESFEDPQVAEVLNRYFIAIKVDREERPDIDAVYMHAAQLMNVSGGWPLNLLLTPDKKPFYAATYLPKEGRFGRMGLIELAQRVGVMWKQDRQRIEASANSISSALTDSIAVAKTGAMDMALVDAAYRDTAQRFDKGSGGFGGAPLFPSPQRLLFLLRYGILKDQPQALTMVKESLTAMQRGGIHDQLGGGFHRYSTDAHWLLPHFEKMLSDQAMLMMAYAEGWKATGDASFAATARDTAEYLLRDMRDKQDGFYTAEDADSEGEEGRFYLWSADEIRHALGRRADAFMQAYGVEADGNFSDEASHEKTGANILHRTGEMDPAAFAAEREKLLASRAKRVRPFRDDKVLADWNGLTIAALAITGRILDEPRYIEAATKAADFILHNLRRDDGSLLHRWRRGEAGIAGQLDDYTDMVWGLTELYEATFDARWLKQALALNHIMLSRFKAEGGGFYQVERSDDLIARPMQGFDGALPSGNAVAMHNLLRLSRLTGDAALAKQAAAVAGHFSDMAEQAPSGLLHLLSAELLAESPGKEVVLVGDRSSAGAGAMLAVLHERYRPNTVVLWHDAQTEELAPFTRGQKAVQGKVTVYVCENYRCKLPSNAPAVVRELLDQ</sequence>
<dbReference type="Pfam" id="PF03190">
    <property type="entry name" value="Thioredox_DsbH"/>
    <property type="match status" value="1"/>
</dbReference>
<dbReference type="Proteomes" id="UP000005297">
    <property type="component" value="Unassembled WGS sequence"/>
</dbReference>